<proteinExistence type="predicted"/>
<feature type="region of interest" description="Disordered" evidence="1">
    <location>
        <begin position="125"/>
        <end position="149"/>
    </location>
</feature>
<name>A0A191WB64_9MICO</name>
<accession>A0A191WB64</accession>
<dbReference type="EMBL" id="CP013979">
    <property type="protein sequence ID" value="ANJ25501.1"/>
    <property type="molecule type" value="Genomic_DNA"/>
</dbReference>
<keyword evidence="3" id="KW-1185">Reference proteome</keyword>
<dbReference type="Proteomes" id="UP000078437">
    <property type="component" value="Chromosome"/>
</dbReference>
<feature type="region of interest" description="Disordered" evidence="1">
    <location>
        <begin position="76"/>
        <end position="102"/>
    </location>
</feature>
<dbReference type="Gene3D" id="1.20.120.20">
    <property type="entry name" value="Apolipoprotein"/>
    <property type="match status" value="1"/>
</dbReference>
<gene>
    <name evidence="2" type="ORF">ATC03_00675</name>
</gene>
<evidence type="ECO:0008006" key="4">
    <source>
        <dbReference type="Google" id="ProtNLM"/>
    </source>
</evidence>
<dbReference type="AlphaFoldDB" id="A0A191WB64"/>
<dbReference type="KEGG" id="agy:ATC03_00675"/>
<dbReference type="RefSeq" id="WP_067871871.1">
    <property type="nucleotide sequence ID" value="NZ_CP013979.1"/>
</dbReference>
<feature type="compositionally biased region" description="Basic residues" evidence="1">
    <location>
        <begin position="134"/>
        <end position="149"/>
    </location>
</feature>
<reference evidence="3" key="2">
    <citation type="submission" date="2016-01" db="EMBL/GenBank/DDBJ databases">
        <title>Complete genome sequence of Agromyces aureus AR33T and comparison with related organisms.</title>
        <authorList>
            <person name="Corretto E."/>
            <person name="Antonielli L."/>
            <person name="Sessitsch A."/>
            <person name="Brader G."/>
        </authorList>
    </citation>
    <scope>NUCLEOTIDE SEQUENCE [LARGE SCALE GENOMIC DNA]</scope>
    <source>
        <strain evidence="3">AR33</strain>
    </source>
</reference>
<organism evidence="2 3">
    <name type="scientific">Agromyces aureus</name>
    <dbReference type="NCBI Taxonomy" id="453304"/>
    <lineage>
        <taxon>Bacteria</taxon>
        <taxon>Bacillati</taxon>
        <taxon>Actinomycetota</taxon>
        <taxon>Actinomycetes</taxon>
        <taxon>Micrococcales</taxon>
        <taxon>Microbacteriaceae</taxon>
        <taxon>Agromyces</taxon>
    </lineage>
</organism>
<reference evidence="2 3" key="1">
    <citation type="journal article" date="2016" name="Int. J. Syst. Evol. Microbiol.">
        <title>Agromyces aureus sp. nov., isolated from the rhizosphere of Salix caprea L. grown in a heavy-metal-contaminated soil.</title>
        <authorList>
            <person name="Corretto E."/>
            <person name="Antonielli L."/>
            <person name="Sessitsch A."/>
            <person name="Compant S."/>
            <person name="Gorfer M."/>
            <person name="Kuffner M."/>
            <person name="Brader G."/>
        </authorList>
    </citation>
    <scope>NUCLEOTIDE SEQUENCE [LARGE SCALE GENOMIC DNA]</scope>
    <source>
        <strain evidence="2 3">AR33</strain>
    </source>
</reference>
<feature type="compositionally biased region" description="Polar residues" evidence="1">
    <location>
        <begin position="76"/>
        <end position="98"/>
    </location>
</feature>
<evidence type="ECO:0000256" key="1">
    <source>
        <dbReference type="SAM" id="MobiDB-lite"/>
    </source>
</evidence>
<evidence type="ECO:0000313" key="3">
    <source>
        <dbReference type="Proteomes" id="UP000078437"/>
    </source>
</evidence>
<protein>
    <recommendedName>
        <fullName evidence="4">Protoporphyrinogen oxidase</fullName>
    </recommendedName>
</protein>
<sequence length="149" mass="15426">MKGKILFVVGVGVGYVLGTRAGRERYEQIKSAAESVWNTPTVQKGVDSAKDFAKARVGNVSDAVLDQVKSLIGSATKASGATKQDVRSSARSAKTNVTKAADAAREVIDDTASKLEDAIDDAAEVAAKATPAKPARKPAAKPRSPKSAS</sequence>
<evidence type="ECO:0000313" key="2">
    <source>
        <dbReference type="EMBL" id="ANJ25501.1"/>
    </source>
</evidence>
<dbReference type="STRING" id="453304.ATC03_00675"/>